<dbReference type="EMBL" id="LR797105">
    <property type="protein sequence ID" value="CAB4187423.1"/>
    <property type="molecule type" value="Genomic_DNA"/>
</dbReference>
<name>A0A6J5QSA9_9CAUD</name>
<organism evidence="1">
    <name type="scientific">uncultured Caudovirales phage</name>
    <dbReference type="NCBI Taxonomy" id="2100421"/>
    <lineage>
        <taxon>Viruses</taxon>
        <taxon>Duplodnaviria</taxon>
        <taxon>Heunggongvirae</taxon>
        <taxon>Uroviricota</taxon>
        <taxon>Caudoviricetes</taxon>
        <taxon>Peduoviridae</taxon>
        <taxon>Maltschvirus</taxon>
        <taxon>Maltschvirus maltsch</taxon>
    </lineage>
</organism>
<sequence length="56" mass="6630">MDEDEFYDWSEWVFRCVFKDSGKGVLRVFAACEYDAWVTFTLLTGIKVNLEGLEHY</sequence>
<evidence type="ECO:0000313" key="1">
    <source>
        <dbReference type="EMBL" id="CAB4187423.1"/>
    </source>
</evidence>
<gene>
    <name evidence="1" type="ORF">UFOVP1158_19</name>
</gene>
<protein>
    <submittedName>
        <fullName evidence="1">Uncharacterized protein</fullName>
    </submittedName>
</protein>
<accession>A0A6J5QSA9</accession>
<reference evidence="1" key="1">
    <citation type="submission" date="2020-05" db="EMBL/GenBank/DDBJ databases">
        <authorList>
            <person name="Chiriac C."/>
            <person name="Salcher M."/>
            <person name="Ghai R."/>
            <person name="Kavagutti S V."/>
        </authorList>
    </citation>
    <scope>NUCLEOTIDE SEQUENCE</scope>
</reference>
<proteinExistence type="predicted"/>